<dbReference type="InterPro" id="IPR004107">
    <property type="entry name" value="Integrase_SAM-like_N"/>
</dbReference>
<comment type="caution">
    <text evidence="5">The sequence shown here is derived from an EMBL/GenBank/DDBJ whole genome shotgun (WGS) entry which is preliminary data.</text>
</comment>
<dbReference type="AlphaFoldDB" id="A0A4T3F1S2"/>
<evidence type="ECO:0000256" key="2">
    <source>
        <dbReference type="ARBA" id="ARBA00023125"/>
    </source>
</evidence>
<evidence type="ECO:0000256" key="3">
    <source>
        <dbReference type="PROSITE-ProRule" id="PRU01248"/>
    </source>
</evidence>
<keyword evidence="6" id="KW-1185">Reference proteome</keyword>
<keyword evidence="2 3" id="KW-0238">DNA-binding</keyword>
<dbReference type="OrthoDB" id="9801717at2"/>
<organism evidence="5 6">
    <name type="scientific">Alteraurantiacibacter aquimixticola</name>
    <dbReference type="NCBI Taxonomy" id="2489173"/>
    <lineage>
        <taxon>Bacteria</taxon>
        <taxon>Pseudomonadati</taxon>
        <taxon>Pseudomonadota</taxon>
        <taxon>Alphaproteobacteria</taxon>
        <taxon>Sphingomonadales</taxon>
        <taxon>Erythrobacteraceae</taxon>
        <taxon>Alteraurantiacibacter</taxon>
    </lineage>
</organism>
<evidence type="ECO:0000313" key="5">
    <source>
        <dbReference type="EMBL" id="TIX51163.1"/>
    </source>
</evidence>
<protein>
    <submittedName>
        <fullName evidence="5">Integrase</fullName>
    </submittedName>
</protein>
<dbReference type="PROSITE" id="PS51900">
    <property type="entry name" value="CB"/>
    <property type="match status" value="1"/>
</dbReference>
<reference evidence="5 6" key="1">
    <citation type="submission" date="2019-04" db="EMBL/GenBank/DDBJ databases">
        <title>Altererythrobacter aquimixticola sp. nov., isolated from sediment of junction between the ocean and a freshwater spring.</title>
        <authorList>
            <person name="Yoon J.-H."/>
        </authorList>
    </citation>
    <scope>NUCLEOTIDE SEQUENCE [LARGE SCALE GENOMIC DNA]</scope>
    <source>
        <strain evidence="5 6">SSKS-13</strain>
    </source>
</reference>
<dbReference type="InterPro" id="IPR011010">
    <property type="entry name" value="DNA_brk_join_enz"/>
</dbReference>
<dbReference type="InterPro" id="IPR044068">
    <property type="entry name" value="CB"/>
</dbReference>
<dbReference type="Gene3D" id="1.10.150.130">
    <property type="match status" value="1"/>
</dbReference>
<evidence type="ECO:0000259" key="4">
    <source>
        <dbReference type="PROSITE" id="PS51900"/>
    </source>
</evidence>
<proteinExistence type="predicted"/>
<name>A0A4T3F1S2_9SPHN</name>
<gene>
    <name evidence="5" type="ORF">E5222_01410</name>
</gene>
<dbReference type="GO" id="GO:0015074">
    <property type="term" value="P:DNA integration"/>
    <property type="evidence" value="ECO:0007669"/>
    <property type="project" value="UniProtKB-KW"/>
</dbReference>
<evidence type="ECO:0000256" key="1">
    <source>
        <dbReference type="ARBA" id="ARBA00022908"/>
    </source>
</evidence>
<dbReference type="Proteomes" id="UP000309389">
    <property type="component" value="Unassembled WGS sequence"/>
</dbReference>
<dbReference type="RefSeq" id="WP_136691812.1">
    <property type="nucleotide sequence ID" value="NZ_SSHH01000001.1"/>
</dbReference>
<accession>A0A4T3F1S2</accession>
<sequence length="130" mass="15119">MNEIIPIGPVSLLRQRLIQDLTMRRFSHDTQRNHLRDVGRFATWLERSPHTASAEDIRRFQIEQQTAGVPAPTMNSIVAALRFFFTHTLDRKLVRTAHARNIPVVLTQPELKRLWSISKGRLASMMMFTR</sequence>
<dbReference type="GO" id="GO:0003677">
    <property type="term" value="F:DNA binding"/>
    <property type="evidence" value="ECO:0007669"/>
    <property type="project" value="UniProtKB-UniRule"/>
</dbReference>
<feature type="domain" description="Core-binding (CB)" evidence="4">
    <location>
        <begin position="8"/>
        <end position="89"/>
    </location>
</feature>
<dbReference type="InterPro" id="IPR010998">
    <property type="entry name" value="Integrase_recombinase_N"/>
</dbReference>
<dbReference type="Pfam" id="PF13495">
    <property type="entry name" value="Phage_int_SAM_4"/>
    <property type="match status" value="1"/>
</dbReference>
<dbReference type="SUPFAM" id="SSF56349">
    <property type="entry name" value="DNA breaking-rejoining enzymes"/>
    <property type="match status" value="1"/>
</dbReference>
<dbReference type="EMBL" id="SSHH01000001">
    <property type="protein sequence ID" value="TIX51163.1"/>
    <property type="molecule type" value="Genomic_DNA"/>
</dbReference>
<evidence type="ECO:0000313" key="6">
    <source>
        <dbReference type="Proteomes" id="UP000309389"/>
    </source>
</evidence>
<keyword evidence="1" id="KW-0229">DNA integration</keyword>